<gene>
    <name evidence="1" type="ORF">CDL15_Pgr001307</name>
    <name evidence="2" type="ORF">CRG98_046664</name>
</gene>
<dbReference type="EMBL" id="MTKT01003953">
    <property type="protein sequence ID" value="OWM73193.1"/>
    <property type="molecule type" value="Genomic_DNA"/>
</dbReference>
<reference evidence="1" key="2">
    <citation type="submission" date="2017-06" db="EMBL/GenBank/DDBJ databases">
        <title>The pomegranate genome and the genomics of punicalagin biosynthesis.</title>
        <authorList>
            <person name="Xu C."/>
        </authorList>
    </citation>
    <scope>NUCLEOTIDE SEQUENCE [LARGE SCALE GENOMIC DNA]</scope>
    <source>
        <tissue evidence="1">Fresh leaf</tissue>
    </source>
</reference>
<name>A0A218WKT2_PUNGR</name>
<comment type="caution">
    <text evidence="1">The sequence shown here is derived from an EMBL/GenBank/DDBJ whole genome shotgun (WGS) entry which is preliminary data.</text>
</comment>
<reference evidence="3" key="1">
    <citation type="journal article" date="2017" name="Plant J.">
        <title>The pomegranate (Punica granatum L.) genome and the genomics of punicalagin biosynthesis.</title>
        <authorList>
            <person name="Qin G."/>
            <person name="Xu C."/>
            <person name="Ming R."/>
            <person name="Tang H."/>
            <person name="Guyot R."/>
            <person name="Kramer E.M."/>
            <person name="Hu Y."/>
            <person name="Yi X."/>
            <person name="Qi Y."/>
            <person name="Xu X."/>
            <person name="Gao Z."/>
            <person name="Pan H."/>
            <person name="Jian J."/>
            <person name="Tian Y."/>
            <person name="Yue Z."/>
            <person name="Xu Y."/>
        </authorList>
    </citation>
    <scope>NUCLEOTIDE SEQUENCE [LARGE SCALE GENOMIC DNA]</scope>
    <source>
        <strain evidence="3">cv. Dabenzi</strain>
    </source>
</reference>
<reference evidence="2 4" key="3">
    <citation type="submission" date="2017-11" db="EMBL/GenBank/DDBJ databases">
        <title>De-novo sequencing of pomegranate (Punica granatum L.) genome.</title>
        <authorList>
            <person name="Akparov Z."/>
            <person name="Amiraslanov A."/>
            <person name="Hajiyeva S."/>
            <person name="Abbasov M."/>
            <person name="Kaur K."/>
            <person name="Hamwieh A."/>
            <person name="Solovyev V."/>
            <person name="Salamov A."/>
            <person name="Braich B."/>
            <person name="Kosarev P."/>
            <person name="Mahmoud A."/>
            <person name="Hajiyev E."/>
            <person name="Babayeva S."/>
            <person name="Izzatullayeva V."/>
            <person name="Mammadov A."/>
            <person name="Mammadov A."/>
            <person name="Sharifova S."/>
            <person name="Ojaghi J."/>
            <person name="Eynullazada K."/>
            <person name="Bayramov B."/>
            <person name="Abdulazimova A."/>
            <person name="Shahmuradov I."/>
        </authorList>
    </citation>
    <scope>NUCLEOTIDE SEQUENCE [LARGE SCALE GENOMIC DNA]</scope>
    <source>
        <strain evidence="2">AG2017</strain>
        <strain evidence="4">cv. AG2017</strain>
        <tissue evidence="2">Leaf</tissue>
    </source>
</reference>
<dbReference type="Proteomes" id="UP000197138">
    <property type="component" value="Unassembled WGS sequence"/>
</dbReference>
<protein>
    <submittedName>
        <fullName evidence="1">Uncharacterized protein</fullName>
    </submittedName>
</protein>
<evidence type="ECO:0000313" key="4">
    <source>
        <dbReference type="Proteomes" id="UP000233551"/>
    </source>
</evidence>
<keyword evidence="4" id="KW-1185">Reference proteome</keyword>
<dbReference type="Proteomes" id="UP000233551">
    <property type="component" value="Unassembled WGS sequence"/>
</dbReference>
<dbReference type="EMBL" id="PGOL01007166">
    <property type="protein sequence ID" value="PKI32937.1"/>
    <property type="molecule type" value="Genomic_DNA"/>
</dbReference>
<sequence>MTSSSSRAQGRMVPSDHCSKFRQKLAINMLEADAPSPALAAPNQTTSSNQYSSAFSIKLSSGSQIFAAAGVAAAVAMSPF</sequence>
<organism evidence="1 3">
    <name type="scientific">Punica granatum</name>
    <name type="common">Pomegranate</name>
    <dbReference type="NCBI Taxonomy" id="22663"/>
    <lineage>
        <taxon>Eukaryota</taxon>
        <taxon>Viridiplantae</taxon>
        <taxon>Streptophyta</taxon>
        <taxon>Embryophyta</taxon>
        <taxon>Tracheophyta</taxon>
        <taxon>Spermatophyta</taxon>
        <taxon>Magnoliopsida</taxon>
        <taxon>eudicotyledons</taxon>
        <taxon>Gunneridae</taxon>
        <taxon>Pentapetalae</taxon>
        <taxon>rosids</taxon>
        <taxon>malvids</taxon>
        <taxon>Myrtales</taxon>
        <taxon>Lythraceae</taxon>
        <taxon>Punica</taxon>
    </lineage>
</organism>
<accession>A0A218WKT2</accession>
<evidence type="ECO:0000313" key="3">
    <source>
        <dbReference type="Proteomes" id="UP000197138"/>
    </source>
</evidence>
<evidence type="ECO:0000313" key="2">
    <source>
        <dbReference type="EMBL" id="PKI32937.1"/>
    </source>
</evidence>
<proteinExistence type="predicted"/>
<dbReference type="AlphaFoldDB" id="A0A218WKT2"/>
<evidence type="ECO:0000313" key="1">
    <source>
        <dbReference type="EMBL" id="OWM73193.1"/>
    </source>
</evidence>